<evidence type="ECO:0000256" key="5">
    <source>
        <dbReference type="SAM" id="SignalP"/>
    </source>
</evidence>
<dbReference type="InterPro" id="IPR001314">
    <property type="entry name" value="Peptidase_S1A"/>
</dbReference>
<dbReference type="InterPro" id="IPR050430">
    <property type="entry name" value="Peptidase_S1"/>
</dbReference>
<feature type="chain" id="PRO_5002869799" evidence="5">
    <location>
        <begin position="22"/>
        <end position="279"/>
    </location>
</feature>
<evidence type="ECO:0000256" key="4">
    <source>
        <dbReference type="RuleBase" id="RU363034"/>
    </source>
</evidence>
<evidence type="ECO:0000259" key="6">
    <source>
        <dbReference type="PROSITE" id="PS50240"/>
    </source>
</evidence>
<evidence type="ECO:0000256" key="1">
    <source>
        <dbReference type="ARBA" id="ARBA00007664"/>
    </source>
</evidence>
<dbReference type="CDD" id="cd00190">
    <property type="entry name" value="Tryp_SPc"/>
    <property type="match status" value="1"/>
</dbReference>
<keyword evidence="2" id="KW-0843">Virulence</keyword>
<dbReference type="HOGENOM" id="CLU_006842_7_0_1"/>
<evidence type="ECO:0000256" key="3">
    <source>
        <dbReference type="ARBA" id="ARBA00023157"/>
    </source>
</evidence>
<dbReference type="eggNOG" id="KOG3627">
    <property type="taxonomic scope" value="Eukaryota"/>
</dbReference>
<dbReference type="RefSeq" id="XP_002292122.1">
    <property type="nucleotide sequence ID" value="XM_002292086.1"/>
</dbReference>
<dbReference type="OMA" id="YPCYDPA"/>
<gene>
    <name evidence="7" type="ORF">THAPSDRAFT_263454</name>
</gene>
<keyword evidence="5" id="KW-0732">Signal</keyword>
<dbReference type="EMBL" id="CM000644">
    <property type="protein sequence ID" value="EED90973.1"/>
    <property type="molecule type" value="Genomic_DNA"/>
</dbReference>
<dbReference type="SUPFAM" id="SSF50494">
    <property type="entry name" value="Trypsin-like serine proteases"/>
    <property type="match status" value="1"/>
</dbReference>
<dbReference type="PROSITE" id="PS00135">
    <property type="entry name" value="TRYPSIN_SER"/>
    <property type="match status" value="1"/>
</dbReference>
<evidence type="ECO:0000313" key="7">
    <source>
        <dbReference type="EMBL" id="EED90973.1"/>
    </source>
</evidence>
<dbReference type="InterPro" id="IPR043504">
    <property type="entry name" value="Peptidase_S1_PA_chymotrypsin"/>
</dbReference>
<dbReference type="AlphaFoldDB" id="B8C7F8"/>
<feature type="non-terminal residue" evidence="7">
    <location>
        <position position="279"/>
    </location>
</feature>
<keyword evidence="4" id="KW-0378">Hydrolase</keyword>
<dbReference type="InterPro" id="IPR009003">
    <property type="entry name" value="Peptidase_S1_PA"/>
</dbReference>
<keyword evidence="4" id="KW-0720">Serine protease</keyword>
<dbReference type="PRINTS" id="PR00722">
    <property type="entry name" value="CHYMOTRYPSIN"/>
</dbReference>
<dbReference type="FunFam" id="2.40.10.10:FF:000178">
    <property type="entry name" value="Trypsin-like serine protease"/>
    <property type="match status" value="1"/>
</dbReference>
<protein>
    <submittedName>
        <fullName evidence="7">Trypsin-like serine protease</fullName>
    </submittedName>
</protein>
<dbReference type="STRING" id="35128.B8C7F8"/>
<name>B8C7F8_THAPS</name>
<keyword evidence="8" id="KW-1185">Reference proteome</keyword>
<dbReference type="InParanoid" id="B8C7F8"/>
<dbReference type="KEGG" id="tps:THAPSDRAFT_263454"/>
<dbReference type="PaxDb" id="35128-Thaps263454"/>
<proteinExistence type="inferred from homology"/>
<organism evidence="7 8">
    <name type="scientific">Thalassiosira pseudonana</name>
    <name type="common">Marine diatom</name>
    <name type="synonym">Cyclotella nana</name>
    <dbReference type="NCBI Taxonomy" id="35128"/>
    <lineage>
        <taxon>Eukaryota</taxon>
        <taxon>Sar</taxon>
        <taxon>Stramenopiles</taxon>
        <taxon>Ochrophyta</taxon>
        <taxon>Bacillariophyta</taxon>
        <taxon>Coscinodiscophyceae</taxon>
        <taxon>Thalassiosirophycidae</taxon>
        <taxon>Thalassiosirales</taxon>
        <taxon>Thalassiosiraceae</taxon>
        <taxon>Thalassiosira</taxon>
    </lineage>
</organism>
<feature type="signal peptide" evidence="5">
    <location>
        <begin position="1"/>
        <end position="21"/>
    </location>
</feature>
<dbReference type="PANTHER" id="PTHR24276:SF91">
    <property type="entry name" value="AT26814P-RELATED"/>
    <property type="match status" value="1"/>
</dbReference>
<dbReference type="InterPro" id="IPR033116">
    <property type="entry name" value="TRYPSIN_SER"/>
</dbReference>
<dbReference type="PROSITE" id="PS50240">
    <property type="entry name" value="TRYPSIN_DOM"/>
    <property type="match status" value="1"/>
</dbReference>
<dbReference type="SMART" id="SM00020">
    <property type="entry name" value="Tryp_SPc"/>
    <property type="match status" value="1"/>
</dbReference>
<comment type="similarity">
    <text evidence="1">Belongs to the peptidase S1 family.</text>
</comment>
<dbReference type="Gene3D" id="2.40.10.10">
    <property type="entry name" value="Trypsin-like serine proteases"/>
    <property type="match status" value="1"/>
</dbReference>
<evidence type="ECO:0000313" key="8">
    <source>
        <dbReference type="Proteomes" id="UP000001449"/>
    </source>
</evidence>
<dbReference type="PANTHER" id="PTHR24276">
    <property type="entry name" value="POLYSERASE-RELATED"/>
    <property type="match status" value="1"/>
</dbReference>
<dbReference type="GeneID" id="7449875"/>
<dbReference type="Pfam" id="PF00089">
    <property type="entry name" value="Trypsin"/>
    <property type="match status" value="1"/>
</dbReference>
<evidence type="ECO:0000256" key="2">
    <source>
        <dbReference type="ARBA" id="ARBA00023026"/>
    </source>
</evidence>
<accession>B8C7F8</accession>
<keyword evidence="3" id="KW-1015">Disulfide bond</keyword>
<dbReference type="GO" id="GO:0004252">
    <property type="term" value="F:serine-type endopeptidase activity"/>
    <property type="evidence" value="ECO:0000318"/>
    <property type="project" value="GO_Central"/>
</dbReference>
<dbReference type="Proteomes" id="UP000001449">
    <property type="component" value="Chromosome 8"/>
</dbReference>
<reference evidence="7 8" key="2">
    <citation type="journal article" date="2008" name="Nature">
        <title>The Phaeodactylum genome reveals the evolutionary history of diatom genomes.</title>
        <authorList>
            <person name="Bowler C."/>
            <person name="Allen A.E."/>
            <person name="Badger J.H."/>
            <person name="Grimwood J."/>
            <person name="Jabbari K."/>
            <person name="Kuo A."/>
            <person name="Maheswari U."/>
            <person name="Martens C."/>
            <person name="Maumus F."/>
            <person name="Otillar R.P."/>
            <person name="Rayko E."/>
            <person name="Salamov A."/>
            <person name="Vandepoele K."/>
            <person name="Beszteri B."/>
            <person name="Gruber A."/>
            <person name="Heijde M."/>
            <person name="Katinka M."/>
            <person name="Mock T."/>
            <person name="Valentin K."/>
            <person name="Verret F."/>
            <person name="Berges J.A."/>
            <person name="Brownlee C."/>
            <person name="Cadoret J.P."/>
            <person name="Chiovitti A."/>
            <person name="Choi C.J."/>
            <person name="Coesel S."/>
            <person name="De Martino A."/>
            <person name="Detter J.C."/>
            <person name="Durkin C."/>
            <person name="Falciatore A."/>
            <person name="Fournet J."/>
            <person name="Haruta M."/>
            <person name="Huysman M.J."/>
            <person name="Jenkins B.D."/>
            <person name="Jiroutova K."/>
            <person name="Jorgensen R.E."/>
            <person name="Joubert Y."/>
            <person name="Kaplan A."/>
            <person name="Kroger N."/>
            <person name="Kroth P.G."/>
            <person name="La Roche J."/>
            <person name="Lindquist E."/>
            <person name="Lommer M."/>
            <person name="Martin-Jezequel V."/>
            <person name="Lopez P.J."/>
            <person name="Lucas S."/>
            <person name="Mangogna M."/>
            <person name="McGinnis K."/>
            <person name="Medlin L.K."/>
            <person name="Montsant A."/>
            <person name="Oudot-Le Secq M.P."/>
            <person name="Napoli C."/>
            <person name="Obornik M."/>
            <person name="Parker M.S."/>
            <person name="Petit J.L."/>
            <person name="Porcel B.M."/>
            <person name="Poulsen N."/>
            <person name="Robison M."/>
            <person name="Rychlewski L."/>
            <person name="Rynearson T.A."/>
            <person name="Schmutz J."/>
            <person name="Shapiro H."/>
            <person name="Siaut M."/>
            <person name="Stanley M."/>
            <person name="Sussman M.R."/>
            <person name="Taylor A.R."/>
            <person name="Vardi A."/>
            <person name="von Dassow P."/>
            <person name="Vyverman W."/>
            <person name="Willis A."/>
            <person name="Wyrwicz L.S."/>
            <person name="Rokhsar D.S."/>
            <person name="Weissenbach J."/>
            <person name="Armbrust E.V."/>
            <person name="Green B.R."/>
            <person name="Van de Peer Y."/>
            <person name="Grigoriev I.V."/>
        </authorList>
    </citation>
    <scope>NUCLEOTIDE SEQUENCE [LARGE SCALE GENOMIC DNA]</scope>
    <source>
        <strain evidence="7 8">CCMP1335</strain>
    </source>
</reference>
<feature type="domain" description="Peptidase S1" evidence="6">
    <location>
        <begin position="34"/>
        <end position="278"/>
    </location>
</feature>
<dbReference type="InterPro" id="IPR001254">
    <property type="entry name" value="Trypsin_dom"/>
</dbReference>
<dbReference type="InterPro" id="IPR018114">
    <property type="entry name" value="TRYPSIN_HIS"/>
</dbReference>
<keyword evidence="4" id="KW-0645">Protease</keyword>
<dbReference type="PROSITE" id="PS00134">
    <property type="entry name" value="TRYPSIN_HIS"/>
    <property type="match status" value="1"/>
</dbReference>
<feature type="non-terminal residue" evidence="7">
    <location>
        <position position="1"/>
    </location>
</feature>
<dbReference type="GO" id="GO:0006508">
    <property type="term" value="P:proteolysis"/>
    <property type="evidence" value="ECO:0007669"/>
    <property type="project" value="UniProtKB-KW"/>
</dbReference>
<reference evidence="7 8" key="1">
    <citation type="journal article" date="2004" name="Science">
        <title>The genome of the diatom Thalassiosira pseudonana: ecology, evolution, and metabolism.</title>
        <authorList>
            <person name="Armbrust E.V."/>
            <person name="Berges J.A."/>
            <person name="Bowler C."/>
            <person name="Green B.R."/>
            <person name="Martinez D."/>
            <person name="Putnam N.H."/>
            <person name="Zhou S."/>
            <person name="Allen A.E."/>
            <person name="Apt K.E."/>
            <person name="Bechner M."/>
            <person name="Brzezinski M.A."/>
            <person name="Chaal B.K."/>
            <person name="Chiovitti A."/>
            <person name="Davis A.K."/>
            <person name="Demarest M.S."/>
            <person name="Detter J.C."/>
            <person name="Glavina T."/>
            <person name="Goodstein D."/>
            <person name="Hadi M.Z."/>
            <person name="Hellsten U."/>
            <person name="Hildebrand M."/>
            <person name="Jenkins B.D."/>
            <person name="Jurka J."/>
            <person name="Kapitonov V.V."/>
            <person name="Kroger N."/>
            <person name="Lau W.W."/>
            <person name="Lane T.W."/>
            <person name="Larimer F.W."/>
            <person name="Lippmeier J.C."/>
            <person name="Lucas S."/>
            <person name="Medina M."/>
            <person name="Montsant A."/>
            <person name="Obornik M."/>
            <person name="Parker M.S."/>
            <person name="Palenik B."/>
            <person name="Pazour G.J."/>
            <person name="Richardson P.M."/>
            <person name="Rynearson T.A."/>
            <person name="Saito M.A."/>
            <person name="Schwartz D.C."/>
            <person name="Thamatrakoln K."/>
            <person name="Valentin K."/>
            <person name="Vardi A."/>
            <person name="Wilkerson F.P."/>
            <person name="Rokhsar D.S."/>
        </authorList>
    </citation>
    <scope>NUCLEOTIDE SEQUENCE [LARGE SCALE GENOMIC DNA]</scope>
    <source>
        <strain evidence="7 8">CCMP1335</strain>
    </source>
</reference>
<sequence>AQTMMNLFVAASFLLIVACGGLLEGRFDSVTTKVIGGSEANDAQYPYTVALIAEGNAWFNGFVCGGTLVAKDVVLTAAHCLSRGSYYYNTVIGRHDVTSSEGEKIAIAKEIPHPEYDRETLDNDIALIILSQSTTHSIPFVKLNSDDSFPSPGFIARILGWGDVDPRDEVKLYSDVLMMADLPVISNEECSQAKGTTGKHTDDFDGKITSNMICTFDPSGVDGCHGDSGGPLIAPGSTPEEDIQIGVVSFGVGCATDIFPGVFSRVSRFYQWIEETVCN</sequence>